<dbReference type="Proteomes" id="UP000261480">
    <property type="component" value="Unplaced"/>
</dbReference>
<keyword evidence="3" id="KW-0255">Endonuclease</keyword>
<name>A0A3B3YAN5_9TELE</name>
<keyword evidence="8" id="KW-1185">Reference proteome</keyword>
<dbReference type="InterPro" id="IPR005135">
    <property type="entry name" value="Endo/exonuclease/phosphatase"/>
</dbReference>
<evidence type="ECO:0000256" key="2">
    <source>
        <dbReference type="ARBA" id="ARBA00022722"/>
    </source>
</evidence>
<dbReference type="GO" id="GO:0003677">
    <property type="term" value="F:DNA binding"/>
    <property type="evidence" value="ECO:0007669"/>
    <property type="project" value="TreeGrafter"/>
</dbReference>
<dbReference type="InterPro" id="IPR016202">
    <property type="entry name" value="DNase_I"/>
</dbReference>
<reference evidence="7" key="2">
    <citation type="submission" date="2025-09" db="UniProtKB">
        <authorList>
            <consortium name="Ensembl"/>
        </authorList>
    </citation>
    <scope>IDENTIFICATION</scope>
</reference>
<evidence type="ECO:0000256" key="1">
    <source>
        <dbReference type="ARBA" id="ARBA00007359"/>
    </source>
</evidence>
<reference evidence="7" key="1">
    <citation type="submission" date="2025-08" db="UniProtKB">
        <authorList>
            <consortium name="Ensembl"/>
        </authorList>
    </citation>
    <scope>IDENTIFICATION</scope>
</reference>
<evidence type="ECO:0000256" key="4">
    <source>
        <dbReference type="ARBA" id="ARBA00022801"/>
    </source>
</evidence>
<evidence type="ECO:0000313" key="8">
    <source>
        <dbReference type="Proteomes" id="UP000261480"/>
    </source>
</evidence>
<sequence>MKIAAFNAKKLGLRKVKNTKVCKYLIKIISQYSIVFILEVMDKTGKAMEMLLEKLRAVCDKYEMVCSSALGRNGYKEKFVCFYREDEVELTDQHQYEDNQPGDEDAFAREPLILRFYCPTTVAKDLVLIPVHTQPNDAEKELDELHDVVKAMRRKWKSPNIMVLGDFNAAGSYLSKKKKKVIRISSPPFYWLIDDTADTTTHSNKHAYDRIVVYTKKMQNTIVPNSAKPFNFQREFRLNKKVALSVSDHYPVEVELKTAVRRREKATHCARKTSTKGKPSKKGPQKRASPAESKRNNSAAKRKRGQQALSVTDHYPVDSKTVRRSQQQRKKAAPPKRKASSKTQTPKRSTLYIIH</sequence>
<dbReference type="Ensembl" id="ENSPMET00000008412.1">
    <property type="protein sequence ID" value="ENSPMEP00000024140.1"/>
    <property type="gene ID" value="ENSPMEG00000006207.1"/>
</dbReference>
<organism evidence="7 8">
    <name type="scientific">Poecilia mexicana</name>
    <dbReference type="NCBI Taxonomy" id="48701"/>
    <lineage>
        <taxon>Eukaryota</taxon>
        <taxon>Metazoa</taxon>
        <taxon>Chordata</taxon>
        <taxon>Craniata</taxon>
        <taxon>Vertebrata</taxon>
        <taxon>Euteleostomi</taxon>
        <taxon>Actinopterygii</taxon>
        <taxon>Neopterygii</taxon>
        <taxon>Teleostei</taxon>
        <taxon>Neoteleostei</taxon>
        <taxon>Acanthomorphata</taxon>
        <taxon>Ovalentaria</taxon>
        <taxon>Atherinomorphae</taxon>
        <taxon>Cyprinodontiformes</taxon>
        <taxon>Poeciliidae</taxon>
        <taxon>Poeciliinae</taxon>
        <taxon>Poecilia</taxon>
    </lineage>
</organism>
<dbReference type="AlphaFoldDB" id="A0A3B3YAN5"/>
<dbReference type="CDD" id="cd10282">
    <property type="entry name" value="DNase1"/>
    <property type="match status" value="1"/>
</dbReference>
<dbReference type="GO" id="GO:0005634">
    <property type="term" value="C:nucleus"/>
    <property type="evidence" value="ECO:0007669"/>
    <property type="project" value="TreeGrafter"/>
</dbReference>
<evidence type="ECO:0000256" key="3">
    <source>
        <dbReference type="ARBA" id="ARBA00022759"/>
    </source>
</evidence>
<evidence type="ECO:0000259" key="6">
    <source>
        <dbReference type="Pfam" id="PF03372"/>
    </source>
</evidence>
<dbReference type="PANTHER" id="PTHR11371:SF26">
    <property type="entry name" value="DEOXYRIBONUCLEASE"/>
    <property type="match status" value="1"/>
</dbReference>
<evidence type="ECO:0000256" key="5">
    <source>
        <dbReference type="SAM" id="MobiDB-lite"/>
    </source>
</evidence>
<evidence type="ECO:0000313" key="7">
    <source>
        <dbReference type="Ensembl" id="ENSPMEP00000024140.1"/>
    </source>
</evidence>
<keyword evidence="4" id="KW-0378">Hydrolase</keyword>
<proteinExistence type="inferred from homology"/>
<dbReference type="PRINTS" id="PR00130">
    <property type="entry name" value="DNASEI"/>
</dbReference>
<dbReference type="InterPro" id="IPR036691">
    <property type="entry name" value="Endo/exonu/phosph_ase_sf"/>
</dbReference>
<dbReference type="Gene3D" id="3.60.10.10">
    <property type="entry name" value="Endonuclease/exonuclease/phosphatase"/>
    <property type="match status" value="1"/>
</dbReference>
<feature type="compositionally biased region" description="Basic residues" evidence="5">
    <location>
        <begin position="322"/>
        <end position="340"/>
    </location>
</feature>
<dbReference type="SUPFAM" id="SSF56219">
    <property type="entry name" value="DNase I-like"/>
    <property type="match status" value="1"/>
</dbReference>
<accession>A0A3B3YAN5</accession>
<dbReference type="SMART" id="SM00476">
    <property type="entry name" value="DNaseIc"/>
    <property type="match status" value="1"/>
</dbReference>
<dbReference type="STRING" id="48701.ENSPMEP00000024140"/>
<comment type="similarity">
    <text evidence="1">Belongs to the DNase I family.</text>
</comment>
<feature type="domain" description="Endonuclease/exonuclease/phosphatase" evidence="6">
    <location>
        <begin position="23"/>
        <end position="215"/>
    </location>
</feature>
<dbReference type="GO" id="GO:0006308">
    <property type="term" value="P:DNA catabolic process"/>
    <property type="evidence" value="ECO:0007669"/>
    <property type="project" value="InterPro"/>
</dbReference>
<feature type="compositionally biased region" description="Basic residues" evidence="5">
    <location>
        <begin position="261"/>
        <end position="285"/>
    </location>
</feature>
<feature type="region of interest" description="Disordered" evidence="5">
    <location>
        <begin position="261"/>
        <end position="355"/>
    </location>
</feature>
<protein>
    <recommendedName>
        <fullName evidence="6">Endonuclease/exonuclease/phosphatase domain-containing protein</fullName>
    </recommendedName>
</protein>
<keyword evidence="2" id="KW-0540">Nuclease</keyword>
<dbReference type="GO" id="GO:0004530">
    <property type="term" value="F:deoxyribonuclease I activity"/>
    <property type="evidence" value="ECO:0007669"/>
    <property type="project" value="TreeGrafter"/>
</dbReference>
<dbReference type="PANTHER" id="PTHR11371">
    <property type="entry name" value="DEOXYRIBONUCLEASE"/>
    <property type="match status" value="1"/>
</dbReference>
<dbReference type="Pfam" id="PF03372">
    <property type="entry name" value="Exo_endo_phos"/>
    <property type="match status" value="1"/>
</dbReference>